<dbReference type="SMART" id="SM00248">
    <property type="entry name" value="ANK"/>
    <property type="match status" value="11"/>
</dbReference>
<dbReference type="PROSITE" id="PS50297">
    <property type="entry name" value="ANK_REP_REGION"/>
    <property type="match status" value="5"/>
</dbReference>
<keyword evidence="2 3" id="KW-0040">ANK repeat</keyword>
<dbReference type="AlphaFoldDB" id="A0A836B1P9"/>
<evidence type="ECO:0000256" key="2">
    <source>
        <dbReference type="ARBA" id="ARBA00023043"/>
    </source>
</evidence>
<feature type="compositionally biased region" description="Basic and acidic residues" evidence="4">
    <location>
        <begin position="305"/>
        <end position="315"/>
    </location>
</feature>
<dbReference type="Pfam" id="PF00023">
    <property type="entry name" value="Ank"/>
    <property type="match status" value="1"/>
</dbReference>
<feature type="region of interest" description="Disordered" evidence="4">
    <location>
        <begin position="922"/>
        <end position="961"/>
    </location>
</feature>
<organism evidence="5 6">
    <name type="scientific">Chlamydomonas schloesseri</name>
    <dbReference type="NCBI Taxonomy" id="2026947"/>
    <lineage>
        <taxon>Eukaryota</taxon>
        <taxon>Viridiplantae</taxon>
        <taxon>Chlorophyta</taxon>
        <taxon>core chlorophytes</taxon>
        <taxon>Chlorophyceae</taxon>
        <taxon>CS clade</taxon>
        <taxon>Chlamydomonadales</taxon>
        <taxon>Chlamydomonadaceae</taxon>
        <taxon>Chlamydomonas</taxon>
    </lineage>
</organism>
<keyword evidence="6" id="KW-1185">Reference proteome</keyword>
<accession>A0A836B1P9</accession>
<name>A0A836B1P9_9CHLO</name>
<dbReference type="OrthoDB" id="551070at2759"/>
<evidence type="ECO:0000256" key="3">
    <source>
        <dbReference type="PROSITE-ProRule" id="PRU00023"/>
    </source>
</evidence>
<protein>
    <submittedName>
        <fullName evidence="5">Uncharacterized protein</fullName>
    </submittedName>
</protein>
<dbReference type="EMBL" id="JAEHOD010000028">
    <property type="protein sequence ID" value="KAG2445100.1"/>
    <property type="molecule type" value="Genomic_DNA"/>
</dbReference>
<evidence type="ECO:0000313" key="5">
    <source>
        <dbReference type="EMBL" id="KAG2445100.1"/>
    </source>
</evidence>
<feature type="compositionally biased region" description="Basic and acidic residues" evidence="4">
    <location>
        <begin position="244"/>
        <end position="268"/>
    </location>
</feature>
<feature type="repeat" description="ANK" evidence="3">
    <location>
        <begin position="789"/>
        <end position="811"/>
    </location>
</feature>
<feature type="region of interest" description="Disordered" evidence="4">
    <location>
        <begin position="244"/>
        <end position="323"/>
    </location>
</feature>
<dbReference type="PANTHER" id="PTHR24198:SF165">
    <property type="entry name" value="ANKYRIN REPEAT-CONTAINING PROTEIN-RELATED"/>
    <property type="match status" value="1"/>
</dbReference>
<reference evidence="5" key="1">
    <citation type="journal article" date="2020" name="bioRxiv">
        <title>Comparative genomics of Chlamydomonas.</title>
        <authorList>
            <person name="Craig R.J."/>
            <person name="Hasan A.R."/>
            <person name="Ness R.W."/>
            <person name="Keightley P.D."/>
        </authorList>
    </citation>
    <scope>NUCLEOTIDE SEQUENCE</scope>
    <source>
        <strain evidence="5">CCAP 11/173</strain>
    </source>
</reference>
<feature type="compositionally biased region" description="Basic and acidic residues" evidence="4">
    <location>
        <begin position="393"/>
        <end position="409"/>
    </location>
</feature>
<gene>
    <name evidence="5" type="ORF">HYH02_008967</name>
</gene>
<dbReference type="PANTHER" id="PTHR24198">
    <property type="entry name" value="ANKYRIN REPEAT AND PROTEIN KINASE DOMAIN-CONTAINING PROTEIN"/>
    <property type="match status" value="1"/>
</dbReference>
<feature type="region of interest" description="Disordered" evidence="4">
    <location>
        <begin position="363"/>
        <end position="409"/>
    </location>
</feature>
<dbReference type="Proteomes" id="UP000613740">
    <property type="component" value="Unassembled WGS sequence"/>
</dbReference>
<dbReference type="Gene3D" id="1.25.40.20">
    <property type="entry name" value="Ankyrin repeat-containing domain"/>
    <property type="match status" value="5"/>
</dbReference>
<proteinExistence type="predicted"/>
<feature type="repeat" description="ANK" evidence="3">
    <location>
        <begin position="582"/>
        <end position="603"/>
    </location>
</feature>
<dbReference type="InterPro" id="IPR002110">
    <property type="entry name" value="Ankyrin_rpt"/>
</dbReference>
<evidence type="ECO:0000256" key="4">
    <source>
        <dbReference type="SAM" id="MobiDB-lite"/>
    </source>
</evidence>
<feature type="repeat" description="ANK" evidence="3">
    <location>
        <begin position="858"/>
        <end position="879"/>
    </location>
</feature>
<evidence type="ECO:0000256" key="1">
    <source>
        <dbReference type="ARBA" id="ARBA00022737"/>
    </source>
</evidence>
<feature type="region of interest" description="Disordered" evidence="4">
    <location>
        <begin position="187"/>
        <end position="206"/>
    </location>
</feature>
<feature type="repeat" description="ANK" evidence="3">
    <location>
        <begin position="824"/>
        <end position="845"/>
    </location>
</feature>
<dbReference type="PROSITE" id="PS50088">
    <property type="entry name" value="ANK_REPEAT"/>
    <property type="match status" value="5"/>
</dbReference>
<feature type="repeat" description="ANK" evidence="3">
    <location>
        <begin position="547"/>
        <end position="570"/>
    </location>
</feature>
<sequence length="961" mass="103099">MELWCQVLRRSGLEAGVALGQTCRFLAAEARALTRHGPSLARMLLRDGLGELLLRVLQLRLPQPLQRDPSVMKEAVAVVLRAAEVQQRLRKEEQELQPQQQPQLRPPELQLGCRLNGLQWEILWRRTCTAGQSVIWHTLDCGEGAKCACCGSFQAGGAGSSSTGEAVAATATATVAADPHDRLDPMSGMGRAQAPSNLGRPHRQVADGDYRPLRREWSLPAQRVLLLTYWSGVMRQALLDKEQEQAKLREEQQPERQEQQVPREHERAGQGQQEQPARKQEPTGDGQQGQGPQQQECAAPAPGKEAAKDMQRGRGADPLAPWVDGYRVPWMKGERLPRLPPLQAAAGLAALLGAVVGLQHQSEAGQPGQARSFHAVQGSGPAGVCGGRQEQTQTEKQEEREQEQERKHEAAVAEAVAAASQSLVLWRAFQHTLATSSEGTLLEVFSQPSTTADLQLTSLVLEWLVPEEWWRQLDDWLRGSRGGQDRHHGRFLLLTMRSLYHRAVRWPDRLQGAAAIRLLASSQSASSVNASADGRRDGAHDAGPGEEVETALHVAAKLGHVEAVRELLRHPEVDPNAVAAGHRLRPLHLAAGKGHLQVVQLLLGDPRVDANAPAEGQTTPLHIAALRNQPMVAAALLAHPHVDVSAHTALPSNNSALHVAAQAGAAAVLELLLRDPRLDPEEREGSNRGTALHLAANAGKVEAVGLLLRDPRVDPNALAGGHMTPLFAAALMGHTEAVEVLLADARVDANAVPEKAVPLYIAAHHGHAATVQALLRCPRVDPNIPGDMHGSTPLHAAAHAGCAETIAALLSDPRVERNPRELQGGGTPLHLAADRGHAEVVWALLADARVEPDAVAGEHGTPLHAAARMGHLEALRVLLADARVDPNATLLAEEEATPLALAARYKHEAVVEALLADERVKRLEPAKPVPPELPQQEQEPAGDSAAAAGEWSTAGGAEAEA</sequence>
<comment type="caution">
    <text evidence="5">The sequence shown here is derived from an EMBL/GenBank/DDBJ whole genome shotgun (WGS) entry which is preliminary data.</text>
</comment>
<feature type="compositionally biased region" description="Low complexity" evidence="4">
    <location>
        <begin position="290"/>
        <end position="303"/>
    </location>
</feature>
<evidence type="ECO:0000313" key="6">
    <source>
        <dbReference type="Proteomes" id="UP000613740"/>
    </source>
</evidence>
<keyword evidence="1" id="KW-0677">Repeat</keyword>
<dbReference type="InterPro" id="IPR036770">
    <property type="entry name" value="Ankyrin_rpt-contain_sf"/>
</dbReference>
<dbReference type="Pfam" id="PF12796">
    <property type="entry name" value="Ank_2"/>
    <property type="match status" value="3"/>
</dbReference>
<dbReference type="SUPFAM" id="SSF48403">
    <property type="entry name" value="Ankyrin repeat"/>
    <property type="match status" value="1"/>
</dbReference>